<organism evidence="3">
    <name type="scientific">Fagus sylvatica</name>
    <name type="common">Beechnut</name>
    <dbReference type="NCBI Taxonomy" id="28930"/>
    <lineage>
        <taxon>Eukaryota</taxon>
        <taxon>Viridiplantae</taxon>
        <taxon>Streptophyta</taxon>
        <taxon>Embryophyta</taxon>
        <taxon>Tracheophyta</taxon>
        <taxon>Spermatophyta</taxon>
        <taxon>Magnoliopsida</taxon>
        <taxon>eudicotyledons</taxon>
        <taxon>Gunneridae</taxon>
        <taxon>Pentapetalae</taxon>
        <taxon>rosids</taxon>
        <taxon>fabids</taxon>
        <taxon>Fagales</taxon>
        <taxon>Fagaceae</taxon>
        <taxon>Fagus</taxon>
    </lineage>
</organism>
<evidence type="ECO:0000313" key="3">
    <source>
        <dbReference type="EMBL" id="SPD30986.1"/>
    </source>
</evidence>
<feature type="compositionally biased region" description="Basic and acidic residues" evidence="1">
    <location>
        <begin position="90"/>
        <end position="105"/>
    </location>
</feature>
<evidence type="ECO:0008006" key="4">
    <source>
        <dbReference type="Google" id="ProtNLM"/>
    </source>
</evidence>
<evidence type="ECO:0000256" key="2">
    <source>
        <dbReference type="SAM" id="SignalP"/>
    </source>
</evidence>
<dbReference type="AlphaFoldDB" id="A0A2N9J088"/>
<feature type="compositionally biased region" description="Basic residues" evidence="1">
    <location>
        <begin position="48"/>
        <end position="57"/>
    </location>
</feature>
<feature type="signal peptide" evidence="2">
    <location>
        <begin position="1"/>
        <end position="20"/>
    </location>
</feature>
<gene>
    <name evidence="3" type="ORF">FSB_LOCUS58868</name>
</gene>
<accession>A0A2N9J088</accession>
<keyword evidence="2" id="KW-0732">Signal</keyword>
<sequence>MREPLLASLFLTVFARFSLSFTRLWNQGLPIDHKPEDRNLAAPVLGLPRRRRRRRRGAPTLEDPGHREVQFRGDFSREGGRGAVLPRGSEAIETREASQDSDRDASFSGFAPPFVDRVTSSVRPLGGGSFCCGFSGAVGCRLMWWPIVVG</sequence>
<reference evidence="3" key="1">
    <citation type="submission" date="2018-02" db="EMBL/GenBank/DDBJ databases">
        <authorList>
            <person name="Cohen D.B."/>
            <person name="Kent A.D."/>
        </authorList>
    </citation>
    <scope>NUCLEOTIDE SEQUENCE</scope>
</reference>
<dbReference type="EMBL" id="OIVN01006341">
    <property type="protein sequence ID" value="SPD30986.1"/>
    <property type="molecule type" value="Genomic_DNA"/>
</dbReference>
<name>A0A2N9J088_FAGSY</name>
<evidence type="ECO:0000256" key="1">
    <source>
        <dbReference type="SAM" id="MobiDB-lite"/>
    </source>
</evidence>
<feature type="chain" id="PRO_5014977351" description="Secreted protein" evidence="2">
    <location>
        <begin position="21"/>
        <end position="150"/>
    </location>
</feature>
<feature type="compositionally biased region" description="Basic and acidic residues" evidence="1">
    <location>
        <begin position="63"/>
        <end position="80"/>
    </location>
</feature>
<feature type="region of interest" description="Disordered" evidence="1">
    <location>
        <begin position="45"/>
        <end position="106"/>
    </location>
</feature>
<protein>
    <recommendedName>
        <fullName evidence="4">Secreted protein</fullName>
    </recommendedName>
</protein>
<proteinExistence type="predicted"/>